<name>A0A951PAW7_9CYAN</name>
<proteinExistence type="predicted"/>
<evidence type="ECO:0000313" key="2">
    <source>
        <dbReference type="EMBL" id="MBW4466252.1"/>
    </source>
</evidence>
<comment type="caution">
    <text evidence="2">The sequence shown here is derived from an EMBL/GenBank/DDBJ whole genome shotgun (WGS) entry which is preliminary data.</text>
</comment>
<dbReference type="SUPFAM" id="SSF89550">
    <property type="entry name" value="PHP domain-like"/>
    <property type="match status" value="1"/>
</dbReference>
<dbReference type="EMBL" id="JAHHHV010000066">
    <property type="protein sequence ID" value="MBW4466252.1"/>
    <property type="molecule type" value="Genomic_DNA"/>
</dbReference>
<reference evidence="2" key="2">
    <citation type="journal article" date="2022" name="Microbiol. Resour. Announc.">
        <title>Metagenome Sequencing to Explore Phylogenomics of Terrestrial Cyanobacteria.</title>
        <authorList>
            <person name="Ward R.D."/>
            <person name="Stajich J.E."/>
            <person name="Johansen J.R."/>
            <person name="Huntemann M."/>
            <person name="Clum A."/>
            <person name="Foster B."/>
            <person name="Foster B."/>
            <person name="Roux S."/>
            <person name="Palaniappan K."/>
            <person name="Varghese N."/>
            <person name="Mukherjee S."/>
            <person name="Reddy T.B.K."/>
            <person name="Daum C."/>
            <person name="Copeland A."/>
            <person name="Chen I.A."/>
            <person name="Ivanova N.N."/>
            <person name="Kyrpides N.C."/>
            <person name="Shapiro N."/>
            <person name="Eloe-Fadrosh E.A."/>
            <person name="Pietrasiak N."/>
        </authorList>
    </citation>
    <scope>NUCLEOTIDE SEQUENCE</scope>
    <source>
        <strain evidence="2">GSE-TBD4-15B</strain>
    </source>
</reference>
<dbReference type="PANTHER" id="PTHR42924:SF3">
    <property type="entry name" value="POLYMERASE_HISTIDINOL PHOSPHATASE N-TERMINAL DOMAIN-CONTAINING PROTEIN"/>
    <property type="match status" value="1"/>
</dbReference>
<dbReference type="GO" id="GO:0004534">
    <property type="term" value="F:5'-3' RNA exonuclease activity"/>
    <property type="evidence" value="ECO:0007669"/>
    <property type="project" value="TreeGrafter"/>
</dbReference>
<dbReference type="SMART" id="SM00481">
    <property type="entry name" value="POLIIIAc"/>
    <property type="match status" value="1"/>
</dbReference>
<dbReference type="AlphaFoldDB" id="A0A951PAW7"/>
<dbReference type="Pfam" id="PF02811">
    <property type="entry name" value="PHP"/>
    <property type="match status" value="1"/>
</dbReference>
<sequence>MAVDLAENLAPTHAQNAQDAAALRRVFESITAESCPQFYNFHMHTLCSDGRLTPEALIQQAVELGLQGLAITDHHSVSGYRQAQQWLDAQPSVPAPQLWTGTEISAALLEDEVHILAYAFDPDHAALQPYLQSETATGDLYAAAQVIQTIHQAGGLAILAHPARYKRSVEQLIPAAAALGIDGIETYYAYGGNPSPWRPSPQETERVGALGRQHALLGSCGTDTHGLSLLQRI</sequence>
<evidence type="ECO:0000259" key="1">
    <source>
        <dbReference type="SMART" id="SM00481"/>
    </source>
</evidence>
<dbReference type="Proteomes" id="UP000707356">
    <property type="component" value="Unassembled WGS sequence"/>
</dbReference>
<feature type="domain" description="Polymerase/histidinol phosphatase N-terminal" evidence="1">
    <location>
        <begin position="39"/>
        <end position="108"/>
    </location>
</feature>
<organism evidence="2 3">
    <name type="scientific">Pegethrix bostrychoides GSE-TBD4-15B</name>
    <dbReference type="NCBI Taxonomy" id="2839662"/>
    <lineage>
        <taxon>Bacteria</taxon>
        <taxon>Bacillati</taxon>
        <taxon>Cyanobacteriota</taxon>
        <taxon>Cyanophyceae</taxon>
        <taxon>Oculatellales</taxon>
        <taxon>Oculatellaceae</taxon>
        <taxon>Pegethrix</taxon>
    </lineage>
</organism>
<dbReference type="InterPro" id="IPR016195">
    <property type="entry name" value="Pol/histidinol_Pase-like"/>
</dbReference>
<dbReference type="InterPro" id="IPR004013">
    <property type="entry name" value="PHP_dom"/>
</dbReference>
<dbReference type="PANTHER" id="PTHR42924">
    <property type="entry name" value="EXONUCLEASE"/>
    <property type="match status" value="1"/>
</dbReference>
<dbReference type="InterPro" id="IPR052018">
    <property type="entry name" value="PHP_domain"/>
</dbReference>
<protein>
    <submittedName>
        <fullName evidence="2">PHP domain-containing protein</fullName>
    </submittedName>
</protein>
<dbReference type="CDD" id="cd07438">
    <property type="entry name" value="PHP_HisPPase_AMP"/>
    <property type="match status" value="1"/>
</dbReference>
<reference evidence="2" key="1">
    <citation type="submission" date="2021-05" db="EMBL/GenBank/DDBJ databases">
        <authorList>
            <person name="Pietrasiak N."/>
            <person name="Ward R."/>
            <person name="Stajich J.E."/>
            <person name="Kurbessoian T."/>
        </authorList>
    </citation>
    <scope>NUCLEOTIDE SEQUENCE</scope>
    <source>
        <strain evidence="2">GSE-TBD4-15B</strain>
    </source>
</reference>
<dbReference type="Gene3D" id="3.20.20.140">
    <property type="entry name" value="Metal-dependent hydrolases"/>
    <property type="match status" value="1"/>
</dbReference>
<dbReference type="GO" id="GO:0035312">
    <property type="term" value="F:5'-3' DNA exonuclease activity"/>
    <property type="evidence" value="ECO:0007669"/>
    <property type="project" value="TreeGrafter"/>
</dbReference>
<accession>A0A951PAW7</accession>
<evidence type="ECO:0000313" key="3">
    <source>
        <dbReference type="Proteomes" id="UP000707356"/>
    </source>
</evidence>
<dbReference type="InterPro" id="IPR003141">
    <property type="entry name" value="Pol/His_phosphatase_N"/>
</dbReference>
<gene>
    <name evidence="2" type="ORF">KME07_12560</name>
</gene>